<sequence length="51" mass="6012">MEKSVLYEKAEAMAELMGKEELLNSLMMAMDNRELQENLEFIDRCHDTNVF</sequence>
<reference evidence="1 2" key="1">
    <citation type="journal article" date="2015" name="Genome Announc.">
        <title>Expanding the biotechnology potential of lactobacilli through comparative genomics of 213 strains and associated genera.</title>
        <authorList>
            <person name="Sun Z."/>
            <person name="Harris H.M."/>
            <person name="McCann A."/>
            <person name="Guo C."/>
            <person name="Argimon S."/>
            <person name="Zhang W."/>
            <person name="Yang X."/>
            <person name="Jeffery I.B."/>
            <person name="Cooney J.C."/>
            <person name="Kagawa T.F."/>
            <person name="Liu W."/>
            <person name="Song Y."/>
            <person name="Salvetti E."/>
            <person name="Wrobel A."/>
            <person name="Rasinkangas P."/>
            <person name="Parkhill J."/>
            <person name="Rea M.C."/>
            <person name="O'Sullivan O."/>
            <person name="Ritari J."/>
            <person name="Douillard F.P."/>
            <person name="Paul Ross R."/>
            <person name="Yang R."/>
            <person name="Briner A.E."/>
            <person name="Felis G.E."/>
            <person name="de Vos W.M."/>
            <person name="Barrangou R."/>
            <person name="Klaenhammer T.R."/>
            <person name="Caufield P.W."/>
            <person name="Cui Y."/>
            <person name="Zhang H."/>
            <person name="O'Toole P.W."/>
        </authorList>
    </citation>
    <scope>NUCLEOTIDE SEQUENCE [LARGE SCALE GENOMIC DNA]</scope>
    <source>
        <strain evidence="1 2">DSM 19519</strain>
    </source>
</reference>
<gene>
    <name evidence="1" type="ORF">FC92_GL001127</name>
</gene>
<dbReference type="Proteomes" id="UP000051448">
    <property type="component" value="Unassembled WGS sequence"/>
</dbReference>
<dbReference type="GeneID" id="98309477"/>
<name>A0A0R1MSE1_9LACO</name>
<organism evidence="1 2">
    <name type="scientific">Liquorilactobacillus hordei DSM 19519</name>
    <dbReference type="NCBI Taxonomy" id="1423759"/>
    <lineage>
        <taxon>Bacteria</taxon>
        <taxon>Bacillati</taxon>
        <taxon>Bacillota</taxon>
        <taxon>Bacilli</taxon>
        <taxon>Lactobacillales</taxon>
        <taxon>Lactobacillaceae</taxon>
        <taxon>Liquorilactobacillus</taxon>
    </lineage>
</organism>
<dbReference type="AlphaFoldDB" id="A0A0R1MSE1"/>
<keyword evidence="2" id="KW-1185">Reference proteome</keyword>
<accession>A0A0R1MSE1</accession>
<protein>
    <submittedName>
        <fullName evidence="1">Uncharacterized protein</fullName>
    </submittedName>
</protein>
<evidence type="ECO:0000313" key="2">
    <source>
        <dbReference type="Proteomes" id="UP000051448"/>
    </source>
</evidence>
<dbReference type="STRING" id="1423759.FC92_GL001127"/>
<dbReference type="RefSeq" id="WP_157047938.1">
    <property type="nucleotide sequence ID" value="NZ_AZDX01000003.1"/>
</dbReference>
<dbReference type="PATRIC" id="fig|1423759.3.peg.1192"/>
<evidence type="ECO:0000313" key="1">
    <source>
        <dbReference type="EMBL" id="KRL08053.1"/>
    </source>
</evidence>
<dbReference type="EMBL" id="AZDX01000003">
    <property type="protein sequence ID" value="KRL08053.1"/>
    <property type="molecule type" value="Genomic_DNA"/>
</dbReference>
<comment type="caution">
    <text evidence="1">The sequence shown here is derived from an EMBL/GenBank/DDBJ whole genome shotgun (WGS) entry which is preliminary data.</text>
</comment>
<proteinExistence type="predicted"/>